<dbReference type="EMBL" id="SPRO01000059">
    <property type="protein sequence ID" value="TIC25318.1"/>
    <property type="molecule type" value="Genomic_DNA"/>
</dbReference>
<evidence type="ECO:0008006" key="10">
    <source>
        <dbReference type="Google" id="ProtNLM"/>
    </source>
</evidence>
<dbReference type="InterPro" id="IPR012677">
    <property type="entry name" value="Nucleotide-bd_a/b_plait_sf"/>
</dbReference>
<dbReference type="GO" id="GO:0006397">
    <property type="term" value="P:mRNA processing"/>
    <property type="evidence" value="ECO:0007669"/>
    <property type="project" value="UniProtKB-KW"/>
</dbReference>
<reference evidence="6 7" key="1">
    <citation type="submission" date="2019-03" db="EMBL/GenBank/DDBJ databases">
        <title>Sequencing 25 genomes of Wallemia mellicola.</title>
        <authorList>
            <person name="Gostincar C."/>
        </authorList>
    </citation>
    <scope>NUCLEOTIDE SEQUENCE [LARGE SCALE GENOMIC DNA]</scope>
    <source>
        <strain evidence="4 6">EXF-1277</strain>
        <strain evidence="2 8">EXF-6152</strain>
        <strain evidence="5 9">EXF-757</strain>
        <strain evidence="3 7">EXF-8738</strain>
    </source>
</reference>
<dbReference type="AlphaFoldDB" id="A0A4T0MBU7"/>
<feature type="compositionally biased region" description="Low complexity" evidence="1">
    <location>
        <begin position="211"/>
        <end position="232"/>
    </location>
</feature>
<evidence type="ECO:0000313" key="2">
    <source>
        <dbReference type="EMBL" id="TIB75842.1"/>
    </source>
</evidence>
<evidence type="ECO:0000313" key="3">
    <source>
        <dbReference type="EMBL" id="TIC25318.1"/>
    </source>
</evidence>
<evidence type="ECO:0000313" key="6">
    <source>
        <dbReference type="Proteomes" id="UP000305362"/>
    </source>
</evidence>
<dbReference type="PANTHER" id="PTHR23204">
    <property type="entry name" value="CLEAVAGE AND POLYADENYLATION SPECIFIC FACTOR"/>
    <property type="match status" value="1"/>
</dbReference>
<dbReference type="Proteomes" id="UP000305362">
    <property type="component" value="Unassembled WGS sequence"/>
</dbReference>
<organism evidence="2 8">
    <name type="scientific">Wallemia mellicola</name>
    <dbReference type="NCBI Taxonomy" id="1708541"/>
    <lineage>
        <taxon>Eukaryota</taxon>
        <taxon>Fungi</taxon>
        <taxon>Dikarya</taxon>
        <taxon>Basidiomycota</taxon>
        <taxon>Wallemiomycotina</taxon>
        <taxon>Wallemiomycetes</taxon>
        <taxon>Wallemiales</taxon>
        <taxon>Wallemiaceae</taxon>
        <taxon>Wallemia</taxon>
    </lineage>
</organism>
<dbReference type="EMBL" id="SPRC01000056">
    <property type="protein sequence ID" value="TIB75842.1"/>
    <property type="molecule type" value="Genomic_DNA"/>
</dbReference>
<name>A0A4T0MBU7_9BASI</name>
<dbReference type="SUPFAM" id="SSF54928">
    <property type="entry name" value="RNA-binding domain, RBD"/>
    <property type="match status" value="1"/>
</dbReference>
<evidence type="ECO:0000313" key="4">
    <source>
        <dbReference type="EMBL" id="TIC59837.1"/>
    </source>
</evidence>
<feature type="region of interest" description="Disordered" evidence="1">
    <location>
        <begin position="177"/>
        <end position="198"/>
    </location>
</feature>
<feature type="region of interest" description="Disordered" evidence="1">
    <location>
        <begin position="25"/>
        <end position="51"/>
    </location>
</feature>
<dbReference type="InterPro" id="IPR035979">
    <property type="entry name" value="RBD_domain_sf"/>
</dbReference>
<dbReference type="Proteomes" id="UP000310685">
    <property type="component" value="Unassembled WGS sequence"/>
</dbReference>
<dbReference type="OrthoDB" id="10065185at2759"/>
<protein>
    <recommendedName>
        <fullName evidence="10">RRM domain-containing protein</fullName>
    </recommendedName>
</protein>
<evidence type="ECO:0000313" key="7">
    <source>
        <dbReference type="Proteomes" id="UP000305647"/>
    </source>
</evidence>
<dbReference type="EMBL" id="SPRV01000055">
    <property type="protein sequence ID" value="TIC59837.1"/>
    <property type="molecule type" value="Genomic_DNA"/>
</dbReference>
<feature type="compositionally biased region" description="Low complexity" evidence="1">
    <location>
        <begin position="242"/>
        <end position="268"/>
    </location>
</feature>
<evidence type="ECO:0000313" key="9">
    <source>
        <dbReference type="Proteomes" id="UP000310708"/>
    </source>
</evidence>
<dbReference type="InterPro" id="IPR034772">
    <property type="entry name" value="CPSF6/7"/>
</dbReference>
<dbReference type="Proteomes" id="UP000305647">
    <property type="component" value="Unassembled WGS sequence"/>
</dbReference>
<comment type="caution">
    <text evidence="2">The sequence shown here is derived from an EMBL/GenBank/DDBJ whole genome shotgun (WGS) entry which is preliminary data.</text>
</comment>
<evidence type="ECO:0000313" key="8">
    <source>
        <dbReference type="Proteomes" id="UP000310685"/>
    </source>
</evidence>
<dbReference type="GO" id="GO:0003676">
    <property type="term" value="F:nucleic acid binding"/>
    <property type="evidence" value="ECO:0007669"/>
    <property type="project" value="InterPro"/>
</dbReference>
<feature type="region of interest" description="Disordered" evidence="1">
    <location>
        <begin position="211"/>
        <end position="302"/>
    </location>
</feature>
<dbReference type="EMBL" id="SPRX01000080">
    <property type="protein sequence ID" value="TIC62049.1"/>
    <property type="molecule type" value="Genomic_DNA"/>
</dbReference>
<feature type="compositionally biased region" description="Polar residues" evidence="1">
    <location>
        <begin position="277"/>
        <end position="290"/>
    </location>
</feature>
<dbReference type="GO" id="GO:0005634">
    <property type="term" value="C:nucleus"/>
    <property type="evidence" value="ECO:0007669"/>
    <property type="project" value="UniProtKB-SubCell"/>
</dbReference>
<sequence length="302" mass="33054">MADAEDIDIYGDDLGGGDVSFAIKDNDRAKSSTQPGDIYGGLDDAPAAPVEDSRDDVKFTISDIAQPKVEDEKPKGEVLPTAITSTPVFRSEPLPYNYKPLAALMFNELHWYTKDEDLMTTIDDLGIRVRHQDIAFAEHKVNGKSKGTAYVEVANKDAAERVKRWFETHDFQDKRMQVQHTPCVNGNPFKTIPKENSGKNANLAYQNQQLSRGSFRPRGGSRPPPSNHSRPPSGGGGGGSGPPMMGMPNMMGMPMNPAMMQQMMMSGRPPLPHMAGPNNSNTSQRGPSSSEDPRLAKRARQN</sequence>
<dbReference type="Gene3D" id="3.30.70.330">
    <property type="match status" value="1"/>
</dbReference>
<proteinExistence type="predicted"/>
<evidence type="ECO:0000256" key="1">
    <source>
        <dbReference type="SAM" id="MobiDB-lite"/>
    </source>
</evidence>
<accession>A0A4T0MBU7</accession>
<dbReference type="Proteomes" id="UP000310708">
    <property type="component" value="Unassembled WGS sequence"/>
</dbReference>
<gene>
    <name evidence="5" type="ORF">E3Q01_04151</name>
    <name evidence="4" type="ORF">E3Q03_03687</name>
    <name evidence="3" type="ORF">E3Q10_03790</name>
    <name evidence="2" type="ORF">E3Q22_03837</name>
</gene>
<evidence type="ECO:0000313" key="5">
    <source>
        <dbReference type="EMBL" id="TIC62049.1"/>
    </source>
</evidence>